<dbReference type="Pfam" id="PF10220">
    <property type="entry name" value="Smg8_Smg9"/>
    <property type="match status" value="2"/>
</dbReference>
<keyword evidence="2 4" id="KW-0866">Nonsense-mediated mRNA decay</keyword>
<sequence length="823" mass="94484">MKSTPHYFRIGIGSDGKTEFNFESFLDTVRKDRVLVIGVSGKSHFGDGKGSFVDHYIQKDAFGPWNEMDDSGEDFVEGVHDPSSNLIFLHLKNFHDGSNLLHGIQKMKDMGVQAYLAQGRETTVLMNLFLFHVCHIVIIHFPSPHFDTSYVQLFKTVETLRWEFMSQISKIMNCCDFPQEKVTNGRFLTPRLLFYFPTPPQALRVLYTYDENNSKRKEVEKYQDIQMFESNLSSDIICLWNRASMSSVTLFKIPIRQEFCFVELSQSKVLHHDIFTFDWNELYKSLGSFEINDDYDSPFVPYYEDIALDESRKNRNFSRFLNNHISWMWSRAKGNSNGNWEFPTSEQWYLVAKNMFDFFCCPLNNEELRRSNKMESYVNVIKHVSKSICSMALPRALDKYEDGLPSHYLEEYHNIKLLQAMSVLSIHARGPCAVEYAKTLQEECTYYWASSRQQCEAVSLSGKHCIKRIHGDEEIHSSNYVFNSACNCGKTQISRADPFNIKEANFDFYFRLEDGCCQDMEHWELPFKNPSDNLHLSRISIVEDLMHLSDTLDQLSIEDSNQKSQTEFEGIGYNVLTEEEFTKDLSPELPYWSLIHMGPSSKYSHSSGLNQPGFLGNYKHLLSWDIPITKTDLTILKEKWSNLVDTAVKKMTFNPRGDGVEMGILAKVFFGCEYECSRGHRFIANSPDFKASSSKSSSRGISTRGFGAQVAESYMPLYITCCCSSRRSIAVGQLMRIHVVTPKAPINVNLLPKVMPTEGGPVFVTGCMEPIKLPPNTYWIIRLPFLYSSKDGGIHLPPIKVNETNSGKLLQGFINVTEEFEDD</sequence>
<evidence type="ECO:0000256" key="3">
    <source>
        <dbReference type="ARBA" id="ARBA00029509"/>
    </source>
</evidence>
<dbReference type="InterPro" id="IPR019354">
    <property type="entry name" value="SMG8-like"/>
</dbReference>
<evidence type="ECO:0000256" key="2">
    <source>
        <dbReference type="ARBA" id="ARBA00023161"/>
    </source>
</evidence>
<dbReference type="PANTHER" id="PTHR13091">
    <property type="entry name" value="AMPLIFIED IN BREAST CANCER 2-RELATED"/>
    <property type="match status" value="1"/>
</dbReference>
<reference evidence="5" key="1">
    <citation type="submission" date="2014-05" db="EMBL/GenBank/DDBJ databases">
        <authorList>
            <person name="Chronopoulou M."/>
        </authorList>
    </citation>
    <scope>NUCLEOTIDE SEQUENCE</scope>
    <source>
        <tissue evidence="5">Whole organism</tissue>
    </source>
</reference>
<dbReference type="PANTHER" id="PTHR13091:SF0">
    <property type="entry name" value="NONSENSE-MEDIATED MRNA DECAY FACTOR SMG8"/>
    <property type="match status" value="1"/>
</dbReference>
<evidence type="ECO:0000313" key="5">
    <source>
        <dbReference type="EMBL" id="CDW24027.1"/>
    </source>
</evidence>
<accession>A0A0K2TEL2</accession>
<organism evidence="5">
    <name type="scientific">Lepeophtheirus salmonis</name>
    <name type="common">Salmon louse</name>
    <name type="synonym">Caligus salmonis</name>
    <dbReference type="NCBI Taxonomy" id="72036"/>
    <lineage>
        <taxon>Eukaryota</taxon>
        <taxon>Metazoa</taxon>
        <taxon>Ecdysozoa</taxon>
        <taxon>Arthropoda</taxon>
        <taxon>Crustacea</taxon>
        <taxon>Multicrustacea</taxon>
        <taxon>Hexanauplia</taxon>
        <taxon>Copepoda</taxon>
        <taxon>Siphonostomatoida</taxon>
        <taxon>Caligidae</taxon>
        <taxon>Lepeophtheirus</taxon>
    </lineage>
</organism>
<protein>
    <recommendedName>
        <fullName evidence="3 4">Nonsense-mediated mRNA decay factor SMG8</fullName>
    </recommendedName>
</protein>
<evidence type="ECO:0000256" key="4">
    <source>
        <dbReference type="RuleBase" id="RU367133"/>
    </source>
</evidence>
<comment type="similarity">
    <text evidence="1 4">Belongs to the SMG8 family.</text>
</comment>
<name>A0A0K2TEL2_LEPSM</name>
<dbReference type="GO" id="GO:0000184">
    <property type="term" value="P:nuclear-transcribed mRNA catabolic process, nonsense-mediated decay"/>
    <property type="evidence" value="ECO:0007669"/>
    <property type="project" value="UniProtKB-UniRule"/>
</dbReference>
<dbReference type="EMBL" id="HACA01006666">
    <property type="protein sequence ID" value="CDW24027.1"/>
    <property type="molecule type" value="Transcribed_RNA"/>
</dbReference>
<proteinExistence type="inferred from homology"/>
<comment type="function">
    <text evidence="4">Involved in nonsense-mediated decay (NMD) of mRNAs containing premature stop codons.</text>
</comment>
<dbReference type="AlphaFoldDB" id="A0A0K2TEL2"/>
<dbReference type="OrthoDB" id="63589at2759"/>
<evidence type="ECO:0000256" key="1">
    <source>
        <dbReference type="ARBA" id="ARBA00006443"/>
    </source>
</evidence>